<evidence type="ECO:0000256" key="1">
    <source>
        <dbReference type="SAM" id="MobiDB-lite"/>
    </source>
</evidence>
<feature type="compositionally biased region" description="Basic and acidic residues" evidence="1">
    <location>
        <begin position="134"/>
        <end position="146"/>
    </location>
</feature>
<evidence type="ECO:0000256" key="2">
    <source>
        <dbReference type="SAM" id="Phobius"/>
    </source>
</evidence>
<dbReference type="Proteomes" id="UP000304900">
    <property type="component" value="Unassembled WGS sequence"/>
</dbReference>
<evidence type="ECO:0000313" key="4">
    <source>
        <dbReference type="Proteomes" id="UP000304900"/>
    </source>
</evidence>
<proteinExistence type="predicted"/>
<feature type="region of interest" description="Disordered" evidence="1">
    <location>
        <begin position="123"/>
        <end position="147"/>
    </location>
</feature>
<gene>
    <name evidence="3" type="ORF">FDK13_17565</name>
</gene>
<accession>A0A4U6D2B3</accession>
<sequence length="186" mass="20105">MNNSGISYNLPGTVSGVFFTKKDADMAYHALLKLGHTHDDISVLMSDETLNRYERPHPEDAEEFVTSGEEDDLGTPVGKPKGVIVSAIISITSMISIPGLGIAISNTLLKKIYNLTSDDSSEQTVGGILSSSVPEEHTDSYGDSMKEGGIIISVDPRNAHEKKAIVKNFRENNGQDILGDDGYTEF</sequence>
<feature type="transmembrane region" description="Helical" evidence="2">
    <location>
        <begin position="83"/>
        <end position="104"/>
    </location>
</feature>
<keyword evidence="4" id="KW-1185">Reference proteome</keyword>
<protein>
    <recommendedName>
        <fullName evidence="5">DUF1269 domain-containing protein</fullName>
    </recommendedName>
</protein>
<dbReference type="OrthoDB" id="282393at2"/>
<keyword evidence="2" id="KW-1133">Transmembrane helix</keyword>
<comment type="caution">
    <text evidence="3">The sequence shown here is derived from an EMBL/GenBank/DDBJ whole genome shotgun (WGS) entry which is preliminary data.</text>
</comment>
<dbReference type="AlphaFoldDB" id="A0A4U6D2B3"/>
<reference evidence="3 4" key="1">
    <citation type="submission" date="2019-05" db="EMBL/GenBank/DDBJ databases">
        <title>Dyadobacter AR-3-8 sp. nov., isolated from arctic soil.</title>
        <authorList>
            <person name="Chaudhary D.K."/>
        </authorList>
    </citation>
    <scope>NUCLEOTIDE SEQUENCE [LARGE SCALE GENOMIC DNA]</scope>
    <source>
        <strain evidence="3 4">AR-3-8</strain>
    </source>
</reference>
<dbReference type="RefSeq" id="WP_137341320.1">
    <property type="nucleotide sequence ID" value="NZ_BSQH01000003.1"/>
</dbReference>
<evidence type="ECO:0000313" key="3">
    <source>
        <dbReference type="EMBL" id="TKT90776.1"/>
    </source>
</evidence>
<organism evidence="3 4">
    <name type="scientific">Dyadobacter frigoris</name>
    <dbReference type="NCBI Taxonomy" id="2576211"/>
    <lineage>
        <taxon>Bacteria</taxon>
        <taxon>Pseudomonadati</taxon>
        <taxon>Bacteroidota</taxon>
        <taxon>Cytophagia</taxon>
        <taxon>Cytophagales</taxon>
        <taxon>Spirosomataceae</taxon>
        <taxon>Dyadobacter</taxon>
    </lineage>
</organism>
<keyword evidence="2" id="KW-0812">Transmembrane</keyword>
<keyword evidence="2" id="KW-0472">Membrane</keyword>
<feature type="compositionally biased region" description="Polar residues" evidence="1">
    <location>
        <begin position="123"/>
        <end position="133"/>
    </location>
</feature>
<dbReference type="EMBL" id="SZVO01000008">
    <property type="protein sequence ID" value="TKT90776.1"/>
    <property type="molecule type" value="Genomic_DNA"/>
</dbReference>
<evidence type="ECO:0008006" key="5">
    <source>
        <dbReference type="Google" id="ProtNLM"/>
    </source>
</evidence>
<name>A0A4U6D2B3_9BACT</name>